<keyword evidence="11" id="KW-0235">DNA replication</keyword>
<feature type="domain" description="Leucine-rich repeat and WD repeat-containing protein 1 WD" evidence="23">
    <location>
        <begin position="183"/>
        <end position="558"/>
    </location>
</feature>
<dbReference type="Ensembl" id="ENSHCOT00000012025.1">
    <property type="protein sequence ID" value="ENSHCOP00000018131.1"/>
    <property type="gene ID" value="ENSHCOG00000002455.1"/>
</dbReference>
<comment type="subcellular location">
    <subcellularLocation>
        <location evidence="4">Chromosome</location>
        <location evidence="4">Centromere</location>
        <location evidence="4">Kinetochore</location>
    </subcellularLocation>
    <subcellularLocation>
        <location evidence="3">Chromosome</location>
        <location evidence="3">Telomere</location>
    </subcellularLocation>
    <subcellularLocation>
        <location evidence="2">Cytoplasm</location>
        <location evidence="2">Cytoskeleton</location>
        <location evidence="2">Microtubule organizing center</location>
        <location evidence="2">Centrosome</location>
    </subcellularLocation>
    <subcellularLocation>
        <location evidence="1">Nucleus</location>
    </subcellularLocation>
</comment>
<evidence type="ECO:0000256" key="6">
    <source>
        <dbReference type="ARBA" id="ARBA00015536"/>
    </source>
</evidence>
<evidence type="ECO:0000256" key="14">
    <source>
        <dbReference type="ARBA" id="ARBA00022853"/>
    </source>
</evidence>
<dbReference type="GO" id="GO:0000781">
    <property type="term" value="C:chromosome, telomeric region"/>
    <property type="evidence" value="ECO:0007669"/>
    <property type="project" value="UniProtKB-SubCell"/>
</dbReference>
<dbReference type="STRING" id="109280.ENSHCOP00000018131"/>
<dbReference type="GeneTree" id="ENSGT00940000154248"/>
<evidence type="ECO:0000259" key="23">
    <source>
        <dbReference type="Pfam" id="PF23215"/>
    </source>
</evidence>
<dbReference type="InterPro" id="IPR036322">
    <property type="entry name" value="WD40_repeat_dom_sf"/>
</dbReference>
<proteinExistence type="inferred from homology"/>
<dbReference type="InterPro" id="IPR015943">
    <property type="entry name" value="WD40/YVTN_repeat-like_dom_sf"/>
</dbReference>
<keyword evidence="13" id="KW-0995">Kinetochore</keyword>
<evidence type="ECO:0000256" key="7">
    <source>
        <dbReference type="ARBA" id="ARBA00022454"/>
    </source>
</evidence>
<comment type="similarity">
    <text evidence="5">Belongs to the LRWD1 family.</text>
</comment>
<evidence type="ECO:0000256" key="11">
    <source>
        <dbReference type="ARBA" id="ARBA00022705"/>
    </source>
</evidence>
<dbReference type="InterPro" id="IPR056363">
    <property type="entry name" value="LRR_LRWD1_dom"/>
</dbReference>
<keyword evidence="17" id="KW-0539">Nucleus</keyword>
<keyword evidence="25" id="KW-1185">Reference proteome</keyword>
<dbReference type="SUPFAM" id="SSF52075">
    <property type="entry name" value="Outer arm dynein light chain 1"/>
    <property type="match status" value="1"/>
</dbReference>
<feature type="region of interest" description="Disordered" evidence="21">
    <location>
        <begin position="156"/>
        <end position="182"/>
    </location>
</feature>
<dbReference type="InterPro" id="IPR001680">
    <property type="entry name" value="WD40_rpt"/>
</dbReference>
<evidence type="ECO:0000256" key="21">
    <source>
        <dbReference type="SAM" id="MobiDB-lite"/>
    </source>
</evidence>
<evidence type="ECO:0000256" key="13">
    <source>
        <dbReference type="ARBA" id="ARBA00022838"/>
    </source>
</evidence>
<keyword evidence="8" id="KW-0963">Cytoplasm</keyword>
<evidence type="ECO:0000256" key="16">
    <source>
        <dbReference type="ARBA" id="ARBA00023212"/>
    </source>
</evidence>
<dbReference type="InterPro" id="IPR056160">
    <property type="entry name" value="WD_LRWD1"/>
</dbReference>
<evidence type="ECO:0000256" key="10">
    <source>
        <dbReference type="ARBA" id="ARBA00022614"/>
    </source>
</evidence>
<evidence type="ECO:0000256" key="17">
    <source>
        <dbReference type="ARBA" id="ARBA00023242"/>
    </source>
</evidence>
<dbReference type="InterPro" id="IPR032675">
    <property type="entry name" value="LRR_dom_sf"/>
</dbReference>
<keyword evidence="18" id="KW-0137">Centromere</keyword>
<dbReference type="SMART" id="SM00320">
    <property type="entry name" value="WD40"/>
    <property type="match status" value="4"/>
</dbReference>
<dbReference type="GO" id="GO:0005813">
    <property type="term" value="C:centrosome"/>
    <property type="evidence" value="ECO:0007669"/>
    <property type="project" value="UniProtKB-SubCell"/>
</dbReference>
<accession>A0A3Q2YJ18</accession>
<dbReference type="OMA" id="TCPDKGI"/>
<sequence length="560" mass="63177">MLGLKSPDLPVQLLSRLQSLERWDLSGNRLHKFPKNLELPKLRFLDLSDNQMEDVTSMASLCYQFVSDNYKLMTLLPKLRSYNGKDITSTANHVRFVFTENLRTRVRKPGKMADLEEDFVNTARKEVKYGPSSVSSFTKWKVMKWDEVLTPTKRKQTLPMTNDDLRLTPRKKSRCDPSAPSSPVRLQPLHVLQCHSKQDNSDDFSTQLWACAFQPQLGGHLVATCGGDSLCVIDCETGMVMKKYKVTGEEFFSLAWSTVLMSRGGGASAQPCSILAAGGKRGLVKLIHPRCNVAYGEFRASRRALSVLRFNHRQGNFLFTGCYDNKIVLWDIVFFVLIFIASRQLLVLESSCTPLHICLPPSKPDVHLLAGCEDGLHCYNTKLAPNKAEITFPVYEKEEKDLDYHTVDGLCFLTDAIVASKNFMHDCIYLWSWSRTRSQRPNKSGCVRAVVLAELRWARTEIPYLALNTCPGKLLQLKSISKTAFYINSCLDFNRIKCPHRGRVNASARSAQVLQWPAVVRKGLAQVEGPSINSVAMDPGLQYLVALSDKNMVMVWKRAP</sequence>
<evidence type="ECO:0000256" key="1">
    <source>
        <dbReference type="ARBA" id="ARBA00004123"/>
    </source>
</evidence>
<dbReference type="GO" id="GO:0006325">
    <property type="term" value="P:chromatin organization"/>
    <property type="evidence" value="ECO:0007669"/>
    <property type="project" value="UniProtKB-KW"/>
</dbReference>
<keyword evidence="10" id="KW-0433">Leucine-rich repeat</keyword>
<evidence type="ECO:0000256" key="3">
    <source>
        <dbReference type="ARBA" id="ARBA00004574"/>
    </source>
</evidence>
<dbReference type="Pfam" id="PF23211">
    <property type="entry name" value="LRR_LRWD1"/>
    <property type="match status" value="1"/>
</dbReference>
<name>A0A3Q2YJ18_HIPCM</name>
<protein>
    <recommendedName>
        <fullName evidence="6">Leucine-rich repeat and WD repeat-containing protein 1</fullName>
    </recommendedName>
    <alternativeName>
        <fullName evidence="19">Origin recognition complex-associated protein</fullName>
    </alternativeName>
</protein>
<dbReference type="PANTHER" id="PTHR24370:SF10">
    <property type="entry name" value="LEUCINE-RICH REPEAT AND WD REPEAT-CONTAINING PROTEIN 1"/>
    <property type="match status" value="1"/>
</dbReference>
<dbReference type="PROSITE" id="PS50082">
    <property type="entry name" value="WD_REPEATS_2"/>
    <property type="match status" value="1"/>
</dbReference>
<evidence type="ECO:0000256" key="4">
    <source>
        <dbReference type="ARBA" id="ARBA00004629"/>
    </source>
</evidence>
<evidence type="ECO:0000313" key="24">
    <source>
        <dbReference type="Ensembl" id="ENSHCOP00000018131.1"/>
    </source>
</evidence>
<reference evidence="24" key="2">
    <citation type="submission" date="2025-09" db="UniProtKB">
        <authorList>
            <consortium name="Ensembl"/>
        </authorList>
    </citation>
    <scope>IDENTIFICATION</scope>
</reference>
<dbReference type="InterPro" id="IPR001611">
    <property type="entry name" value="Leu-rich_rpt"/>
</dbReference>
<dbReference type="Gene3D" id="3.80.10.10">
    <property type="entry name" value="Ribonuclease Inhibitor"/>
    <property type="match status" value="1"/>
</dbReference>
<evidence type="ECO:0000256" key="15">
    <source>
        <dbReference type="ARBA" id="ARBA00022895"/>
    </source>
</evidence>
<dbReference type="PANTHER" id="PTHR24370">
    <property type="entry name" value="OPTICIN"/>
    <property type="match status" value="1"/>
</dbReference>
<dbReference type="InterPro" id="IPR019775">
    <property type="entry name" value="WD40_repeat_CS"/>
</dbReference>
<dbReference type="Pfam" id="PF23215">
    <property type="entry name" value="WD_LRWD1"/>
    <property type="match status" value="1"/>
</dbReference>
<evidence type="ECO:0000256" key="5">
    <source>
        <dbReference type="ARBA" id="ARBA00007545"/>
    </source>
</evidence>
<keyword evidence="16" id="KW-0206">Cytoskeleton</keyword>
<keyword evidence="12" id="KW-0677">Repeat</keyword>
<keyword evidence="15" id="KW-0779">Telomere</keyword>
<evidence type="ECO:0000313" key="25">
    <source>
        <dbReference type="Proteomes" id="UP000264820"/>
    </source>
</evidence>
<dbReference type="GO" id="GO:0000776">
    <property type="term" value="C:kinetochore"/>
    <property type="evidence" value="ECO:0007669"/>
    <property type="project" value="UniProtKB-KW"/>
</dbReference>
<dbReference type="PROSITE" id="PS00678">
    <property type="entry name" value="WD_REPEATS_1"/>
    <property type="match status" value="1"/>
</dbReference>
<dbReference type="SUPFAM" id="SSF50978">
    <property type="entry name" value="WD40 repeat-like"/>
    <property type="match status" value="1"/>
</dbReference>
<evidence type="ECO:0000256" key="19">
    <source>
        <dbReference type="ARBA" id="ARBA00033046"/>
    </source>
</evidence>
<evidence type="ECO:0000256" key="20">
    <source>
        <dbReference type="PROSITE-ProRule" id="PRU00221"/>
    </source>
</evidence>
<feature type="repeat" description="WD" evidence="20">
    <location>
        <begin position="298"/>
        <end position="332"/>
    </location>
</feature>
<dbReference type="GO" id="GO:0006260">
    <property type="term" value="P:DNA replication"/>
    <property type="evidence" value="ECO:0007669"/>
    <property type="project" value="UniProtKB-KW"/>
</dbReference>
<feature type="domain" description="Leucine-rich repeat and WD repeat-containing protein 1 LRR" evidence="22">
    <location>
        <begin position="4"/>
        <end position="142"/>
    </location>
</feature>
<dbReference type="InterPro" id="IPR052489">
    <property type="entry name" value="LRWD1"/>
</dbReference>
<evidence type="ECO:0000256" key="2">
    <source>
        <dbReference type="ARBA" id="ARBA00004300"/>
    </source>
</evidence>
<keyword evidence="9 20" id="KW-0853">WD repeat</keyword>
<evidence type="ECO:0000259" key="22">
    <source>
        <dbReference type="Pfam" id="PF23211"/>
    </source>
</evidence>
<dbReference type="GO" id="GO:0071169">
    <property type="term" value="P:establishment of protein localization to chromatin"/>
    <property type="evidence" value="ECO:0007669"/>
    <property type="project" value="TreeGrafter"/>
</dbReference>
<dbReference type="GO" id="GO:0005664">
    <property type="term" value="C:nuclear origin of replication recognition complex"/>
    <property type="evidence" value="ECO:0007669"/>
    <property type="project" value="TreeGrafter"/>
</dbReference>
<evidence type="ECO:0000256" key="8">
    <source>
        <dbReference type="ARBA" id="ARBA00022490"/>
    </source>
</evidence>
<dbReference type="Proteomes" id="UP000264820">
    <property type="component" value="Unplaced"/>
</dbReference>
<dbReference type="PROSITE" id="PS51450">
    <property type="entry name" value="LRR"/>
    <property type="match status" value="1"/>
</dbReference>
<organism evidence="24 25">
    <name type="scientific">Hippocampus comes</name>
    <name type="common">Tiger tail seahorse</name>
    <dbReference type="NCBI Taxonomy" id="109280"/>
    <lineage>
        <taxon>Eukaryota</taxon>
        <taxon>Metazoa</taxon>
        <taxon>Chordata</taxon>
        <taxon>Craniata</taxon>
        <taxon>Vertebrata</taxon>
        <taxon>Euteleostomi</taxon>
        <taxon>Actinopterygii</taxon>
        <taxon>Neopterygii</taxon>
        <taxon>Teleostei</taxon>
        <taxon>Neoteleostei</taxon>
        <taxon>Acanthomorphata</taxon>
        <taxon>Syngnathiaria</taxon>
        <taxon>Syngnathiformes</taxon>
        <taxon>Syngnathoidei</taxon>
        <taxon>Syngnathidae</taxon>
        <taxon>Hippocampus</taxon>
    </lineage>
</organism>
<evidence type="ECO:0000256" key="9">
    <source>
        <dbReference type="ARBA" id="ARBA00022574"/>
    </source>
</evidence>
<evidence type="ECO:0000256" key="12">
    <source>
        <dbReference type="ARBA" id="ARBA00022737"/>
    </source>
</evidence>
<keyword evidence="7" id="KW-0158">Chromosome</keyword>
<evidence type="ECO:0000256" key="18">
    <source>
        <dbReference type="ARBA" id="ARBA00023328"/>
    </source>
</evidence>
<reference evidence="24" key="1">
    <citation type="submission" date="2025-08" db="UniProtKB">
        <authorList>
            <consortium name="Ensembl"/>
        </authorList>
    </citation>
    <scope>IDENTIFICATION</scope>
</reference>
<dbReference type="Gene3D" id="2.130.10.10">
    <property type="entry name" value="YVTN repeat-like/Quinoprotein amine dehydrogenase"/>
    <property type="match status" value="1"/>
</dbReference>
<keyword evidence="14" id="KW-0156">Chromatin regulator</keyword>
<dbReference type="AlphaFoldDB" id="A0A3Q2YJ18"/>
<dbReference type="GO" id="GO:0003682">
    <property type="term" value="F:chromatin binding"/>
    <property type="evidence" value="ECO:0007669"/>
    <property type="project" value="TreeGrafter"/>
</dbReference>